<gene>
    <name evidence="3" type="ORF">OESDEN_06975</name>
</gene>
<organism evidence="3 4">
    <name type="scientific">Oesophagostomum dentatum</name>
    <name type="common">Nodular worm</name>
    <dbReference type="NCBI Taxonomy" id="61180"/>
    <lineage>
        <taxon>Eukaryota</taxon>
        <taxon>Metazoa</taxon>
        <taxon>Ecdysozoa</taxon>
        <taxon>Nematoda</taxon>
        <taxon>Chromadorea</taxon>
        <taxon>Rhabditida</taxon>
        <taxon>Rhabditina</taxon>
        <taxon>Rhabditomorpha</taxon>
        <taxon>Strongyloidea</taxon>
        <taxon>Strongylidae</taxon>
        <taxon>Oesophagostomum</taxon>
    </lineage>
</organism>
<evidence type="ECO:0000313" key="3">
    <source>
        <dbReference type="EMBL" id="KHJ93119.1"/>
    </source>
</evidence>
<evidence type="ECO:0000256" key="2">
    <source>
        <dbReference type="SAM" id="SignalP"/>
    </source>
</evidence>
<name>A0A0B1T7B2_OESDE</name>
<dbReference type="AlphaFoldDB" id="A0A0B1T7B2"/>
<keyword evidence="2" id="KW-0732">Signal</keyword>
<feature type="chain" id="PRO_5005422830" evidence="2">
    <location>
        <begin position="20"/>
        <end position="154"/>
    </location>
</feature>
<feature type="signal peptide" evidence="2">
    <location>
        <begin position="1"/>
        <end position="19"/>
    </location>
</feature>
<evidence type="ECO:0000313" key="4">
    <source>
        <dbReference type="Proteomes" id="UP000053660"/>
    </source>
</evidence>
<feature type="region of interest" description="Disordered" evidence="1">
    <location>
        <begin position="125"/>
        <end position="154"/>
    </location>
</feature>
<reference evidence="3 4" key="1">
    <citation type="submission" date="2014-03" db="EMBL/GenBank/DDBJ databases">
        <title>Draft genome of the hookworm Oesophagostomum dentatum.</title>
        <authorList>
            <person name="Mitreva M."/>
        </authorList>
    </citation>
    <scope>NUCLEOTIDE SEQUENCE [LARGE SCALE GENOMIC DNA]</scope>
    <source>
        <strain evidence="3 4">OD-Hann</strain>
    </source>
</reference>
<sequence length="154" mass="18039">MKLIFLTVGLLGIAATAFAEEEVEKVENKDLSETGLAVLEKLRALREEEEHALESIENDQDREIINSILKTEIEADDAEVAEAEDSVRVKRAIRRRGRARRGRGRGRRRAAARRRFYRRLRRNQRRAARKRIAHARRHRQNVRRAANRIRRLQG</sequence>
<accession>A0A0B1T7B2</accession>
<dbReference type="OrthoDB" id="5868127at2759"/>
<dbReference type="EMBL" id="KN550941">
    <property type="protein sequence ID" value="KHJ93119.1"/>
    <property type="molecule type" value="Genomic_DNA"/>
</dbReference>
<protein>
    <submittedName>
        <fullName evidence="3">Uncharacterized protein</fullName>
    </submittedName>
</protein>
<proteinExistence type="predicted"/>
<dbReference type="Proteomes" id="UP000053660">
    <property type="component" value="Unassembled WGS sequence"/>
</dbReference>
<evidence type="ECO:0000256" key="1">
    <source>
        <dbReference type="SAM" id="MobiDB-lite"/>
    </source>
</evidence>
<keyword evidence="4" id="KW-1185">Reference proteome</keyword>